<proteinExistence type="predicted"/>
<protein>
    <recommendedName>
        <fullName evidence="1">Bacterial Ig-like domain-containing protein</fullName>
    </recommendedName>
</protein>
<dbReference type="AlphaFoldDB" id="X0ULE5"/>
<evidence type="ECO:0000259" key="1">
    <source>
        <dbReference type="Pfam" id="PF16640"/>
    </source>
</evidence>
<organism evidence="2">
    <name type="scientific">marine sediment metagenome</name>
    <dbReference type="NCBI Taxonomy" id="412755"/>
    <lineage>
        <taxon>unclassified sequences</taxon>
        <taxon>metagenomes</taxon>
        <taxon>ecological metagenomes</taxon>
    </lineage>
</organism>
<feature type="domain" description="Bacterial Ig-like" evidence="1">
    <location>
        <begin position="3"/>
        <end position="101"/>
    </location>
</feature>
<dbReference type="InterPro" id="IPR013783">
    <property type="entry name" value="Ig-like_fold"/>
</dbReference>
<reference evidence="2" key="1">
    <citation type="journal article" date="2014" name="Front. Microbiol.">
        <title>High frequency of phylogenetically diverse reductive dehalogenase-homologous genes in deep subseafloor sedimentary metagenomes.</title>
        <authorList>
            <person name="Kawai M."/>
            <person name="Futagami T."/>
            <person name="Toyoda A."/>
            <person name="Takaki Y."/>
            <person name="Nishi S."/>
            <person name="Hori S."/>
            <person name="Arai W."/>
            <person name="Tsubouchi T."/>
            <person name="Morono Y."/>
            <person name="Uchiyama I."/>
            <person name="Ito T."/>
            <person name="Fujiyama A."/>
            <person name="Inagaki F."/>
            <person name="Takami H."/>
        </authorList>
    </citation>
    <scope>NUCLEOTIDE SEQUENCE</scope>
    <source>
        <strain evidence="2">Expedition CK06-06</strain>
    </source>
</reference>
<dbReference type="Gene3D" id="2.60.40.10">
    <property type="entry name" value="Immunoglobulins"/>
    <property type="match status" value="1"/>
</dbReference>
<dbReference type="Pfam" id="PF16640">
    <property type="entry name" value="Big_3_5"/>
    <property type="match status" value="1"/>
</dbReference>
<evidence type="ECO:0000313" key="2">
    <source>
        <dbReference type="EMBL" id="GAF89305.1"/>
    </source>
</evidence>
<gene>
    <name evidence="2" type="ORF">S01H1_20720</name>
</gene>
<sequence>TKLVATPNPLQFGNSLGLTATVTSGTATPRAQAAALAAAISGTVTFSADGAVIGTAPLGTNGAASFTANGLSVGTHSLIATYSGDATNAASSSTPVLVTVTAAPAAQAVPAPTLSTWAVLAMIAALTLALAAHLRRHGA</sequence>
<accession>X0ULE5</accession>
<dbReference type="InterPro" id="IPR032109">
    <property type="entry name" value="Big_3_5"/>
</dbReference>
<feature type="non-terminal residue" evidence="2">
    <location>
        <position position="1"/>
    </location>
</feature>
<comment type="caution">
    <text evidence="2">The sequence shown here is derived from an EMBL/GenBank/DDBJ whole genome shotgun (WGS) entry which is preliminary data.</text>
</comment>
<dbReference type="EMBL" id="BARS01011384">
    <property type="protein sequence ID" value="GAF89305.1"/>
    <property type="molecule type" value="Genomic_DNA"/>
</dbReference>
<name>X0ULE5_9ZZZZ</name>